<dbReference type="InterPro" id="IPR013087">
    <property type="entry name" value="Znf_C2H2_type"/>
</dbReference>
<dbReference type="PANTHER" id="PTHR24409:SF295">
    <property type="entry name" value="AZ2-RELATED"/>
    <property type="match status" value="1"/>
</dbReference>
<dbReference type="AlphaFoldDB" id="A0AAD1T884"/>
<keyword evidence="10" id="KW-0539">Nucleus</keyword>
<evidence type="ECO:0000313" key="14">
    <source>
        <dbReference type="Proteomes" id="UP001295444"/>
    </source>
</evidence>
<dbReference type="InterPro" id="IPR036236">
    <property type="entry name" value="Znf_C2H2_sf"/>
</dbReference>
<keyword evidence="5 11" id="KW-0863">Zinc-finger</keyword>
<evidence type="ECO:0000256" key="9">
    <source>
        <dbReference type="ARBA" id="ARBA00023163"/>
    </source>
</evidence>
<evidence type="ECO:0000256" key="4">
    <source>
        <dbReference type="ARBA" id="ARBA00022737"/>
    </source>
</evidence>
<name>A0AAD1T884_PELCU</name>
<evidence type="ECO:0000256" key="7">
    <source>
        <dbReference type="ARBA" id="ARBA00023015"/>
    </source>
</evidence>
<comment type="similarity">
    <text evidence="2">Belongs to the krueppel C2H2-type zinc-finger protein family.</text>
</comment>
<keyword evidence="9" id="KW-0804">Transcription</keyword>
<dbReference type="FunFam" id="3.30.160.60:FF:000446">
    <property type="entry name" value="Zinc finger protein"/>
    <property type="match status" value="1"/>
</dbReference>
<feature type="domain" description="C2H2-type" evidence="12">
    <location>
        <begin position="130"/>
        <end position="157"/>
    </location>
</feature>
<feature type="domain" description="C2H2-type" evidence="12">
    <location>
        <begin position="186"/>
        <end position="213"/>
    </location>
</feature>
<dbReference type="Pfam" id="PF00096">
    <property type="entry name" value="zf-C2H2"/>
    <property type="match status" value="5"/>
</dbReference>
<evidence type="ECO:0000256" key="5">
    <source>
        <dbReference type="ARBA" id="ARBA00022771"/>
    </source>
</evidence>
<dbReference type="FunFam" id="3.30.160.60:FF:000508">
    <property type="entry name" value="Myeloid zinc finger 1"/>
    <property type="match status" value="1"/>
</dbReference>
<dbReference type="PROSITE" id="PS00028">
    <property type="entry name" value="ZINC_FINGER_C2H2_1"/>
    <property type="match status" value="6"/>
</dbReference>
<dbReference type="Proteomes" id="UP001295444">
    <property type="component" value="Chromosome 11"/>
</dbReference>
<dbReference type="Gene3D" id="3.30.160.60">
    <property type="entry name" value="Classic Zinc Finger"/>
    <property type="match status" value="5"/>
</dbReference>
<evidence type="ECO:0000256" key="2">
    <source>
        <dbReference type="ARBA" id="ARBA00006991"/>
    </source>
</evidence>
<evidence type="ECO:0000259" key="12">
    <source>
        <dbReference type="PROSITE" id="PS50157"/>
    </source>
</evidence>
<evidence type="ECO:0000313" key="13">
    <source>
        <dbReference type="EMBL" id="CAH2321038.1"/>
    </source>
</evidence>
<accession>A0AAD1T884</accession>
<evidence type="ECO:0000256" key="6">
    <source>
        <dbReference type="ARBA" id="ARBA00022833"/>
    </source>
</evidence>
<keyword evidence="4" id="KW-0677">Repeat</keyword>
<organism evidence="13 14">
    <name type="scientific">Pelobates cultripes</name>
    <name type="common">Western spadefoot toad</name>
    <dbReference type="NCBI Taxonomy" id="61616"/>
    <lineage>
        <taxon>Eukaryota</taxon>
        <taxon>Metazoa</taxon>
        <taxon>Chordata</taxon>
        <taxon>Craniata</taxon>
        <taxon>Vertebrata</taxon>
        <taxon>Euteleostomi</taxon>
        <taxon>Amphibia</taxon>
        <taxon>Batrachia</taxon>
        <taxon>Anura</taxon>
        <taxon>Pelobatoidea</taxon>
        <taxon>Pelobatidae</taxon>
        <taxon>Pelobates</taxon>
    </lineage>
</organism>
<dbReference type="EMBL" id="OW240922">
    <property type="protein sequence ID" value="CAH2321038.1"/>
    <property type="molecule type" value="Genomic_DNA"/>
</dbReference>
<reference evidence="13" key="1">
    <citation type="submission" date="2022-03" db="EMBL/GenBank/DDBJ databases">
        <authorList>
            <person name="Alioto T."/>
            <person name="Alioto T."/>
            <person name="Gomez Garrido J."/>
        </authorList>
    </citation>
    <scope>NUCLEOTIDE SEQUENCE</scope>
</reference>
<keyword evidence="8" id="KW-0238">DNA-binding</keyword>
<evidence type="ECO:0000256" key="10">
    <source>
        <dbReference type="ARBA" id="ARBA00023242"/>
    </source>
</evidence>
<dbReference type="GO" id="GO:0000981">
    <property type="term" value="F:DNA-binding transcription factor activity, RNA polymerase II-specific"/>
    <property type="evidence" value="ECO:0007669"/>
    <property type="project" value="TreeGrafter"/>
</dbReference>
<dbReference type="SUPFAM" id="SSF57667">
    <property type="entry name" value="beta-beta-alpha zinc fingers"/>
    <property type="match status" value="3"/>
</dbReference>
<dbReference type="GO" id="GO:0042802">
    <property type="term" value="F:identical protein binding"/>
    <property type="evidence" value="ECO:0007669"/>
    <property type="project" value="UniProtKB-ARBA"/>
</dbReference>
<dbReference type="GO" id="GO:0000977">
    <property type="term" value="F:RNA polymerase II transcription regulatory region sequence-specific DNA binding"/>
    <property type="evidence" value="ECO:0007669"/>
    <property type="project" value="TreeGrafter"/>
</dbReference>
<dbReference type="SMART" id="SM00355">
    <property type="entry name" value="ZnF_C2H2"/>
    <property type="match status" value="6"/>
</dbReference>
<feature type="domain" description="C2H2-type" evidence="12">
    <location>
        <begin position="246"/>
        <end position="273"/>
    </location>
</feature>
<keyword evidence="6" id="KW-0862">Zinc</keyword>
<dbReference type="GO" id="GO:0005634">
    <property type="term" value="C:nucleus"/>
    <property type="evidence" value="ECO:0007669"/>
    <property type="project" value="UniProtKB-SubCell"/>
</dbReference>
<comment type="subcellular location">
    <subcellularLocation>
        <location evidence="1">Nucleus</location>
    </subcellularLocation>
</comment>
<dbReference type="PANTHER" id="PTHR24409">
    <property type="entry name" value="ZINC FINGER PROTEIN 142"/>
    <property type="match status" value="1"/>
</dbReference>
<evidence type="ECO:0000256" key="11">
    <source>
        <dbReference type="PROSITE-ProRule" id="PRU00042"/>
    </source>
</evidence>
<dbReference type="GO" id="GO:0008270">
    <property type="term" value="F:zinc ion binding"/>
    <property type="evidence" value="ECO:0007669"/>
    <property type="project" value="UniProtKB-KW"/>
</dbReference>
<evidence type="ECO:0000256" key="1">
    <source>
        <dbReference type="ARBA" id="ARBA00004123"/>
    </source>
</evidence>
<dbReference type="PROSITE" id="PS50157">
    <property type="entry name" value="ZINC_FINGER_C2H2_2"/>
    <property type="match status" value="6"/>
</dbReference>
<keyword evidence="3" id="KW-0479">Metal-binding</keyword>
<dbReference type="FunFam" id="3.30.160.60:FF:000739">
    <property type="entry name" value="Zgc:171418 protein"/>
    <property type="match status" value="1"/>
</dbReference>
<proteinExistence type="inferred from homology"/>
<gene>
    <name evidence="13" type="ORF">PECUL_23A033211</name>
</gene>
<protein>
    <submittedName>
        <fullName evidence="13">Zinc finger 585A-like</fullName>
    </submittedName>
</protein>
<sequence length="302" mass="34797">MENNNCTQSIIPPNSLDLNDKECNSHNEDNRLESFFHKKKALNVLDYSVVMAGEDDTTPSAYSTAHVTTCSSDQNDEIISNELMDSDIQRTPLLQSSYDYSNNLGELPFSMDNVNRQTSHQKGYREGKSFICSECGMCFDRHSNLLRHEPVHTGERPFVCMECNKSYTQKADLTRHQKSHIAVKTYPCRDCGYHFDHKAQLVIHRKAHRGRTQFACAVCGKCFIKHSNLLLHQKVHMEPKPEPKLLECLLCDEKFIHKRDLAKHRRVHTGEKFLCFKCGVRFSCISSLHRHQKIHKNDTATD</sequence>
<feature type="domain" description="C2H2-type" evidence="12">
    <location>
        <begin position="158"/>
        <end position="185"/>
    </location>
</feature>
<keyword evidence="7" id="KW-0805">Transcription regulation</keyword>
<evidence type="ECO:0000256" key="3">
    <source>
        <dbReference type="ARBA" id="ARBA00022723"/>
    </source>
</evidence>
<feature type="domain" description="C2H2-type" evidence="12">
    <location>
        <begin position="273"/>
        <end position="300"/>
    </location>
</feature>
<feature type="domain" description="C2H2-type" evidence="12">
    <location>
        <begin position="214"/>
        <end position="241"/>
    </location>
</feature>
<keyword evidence="14" id="KW-1185">Reference proteome</keyword>
<evidence type="ECO:0000256" key="8">
    <source>
        <dbReference type="ARBA" id="ARBA00023125"/>
    </source>
</evidence>